<feature type="chain" id="PRO_5040809611" evidence="1">
    <location>
        <begin position="23"/>
        <end position="211"/>
    </location>
</feature>
<dbReference type="AlphaFoldDB" id="A0A9W7W537"/>
<keyword evidence="3" id="KW-1185">Reference proteome</keyword>
<comment type="caution">
    <text evidence="2">The sequence shown here is derived from an EMBL/GenBank/DDBJ whole genome shotgun (WGS) entry which is preliminary data.</text>
</comment>
<evidence type="ECO:0000256" key="1">
    <source>
        <dbReference type="SAM" id="SignalP"/>
    </source>
</evidence>
<protein>
    <submittedName>
        <fullName evidence="2">IgE-binding protein</fullName>
    </submittedName>
</protein>
<reference evidence="2 3" key="2">
    <citation type="journal article" date="2021" name="Curr. Genet.">
        <title>Genetic response to nitrogen starvation in the aggressive Eucalyptus foliar pathogen Teratosphaeria destructans.</title>
        <authorList>
            <person name="Havenga M."/>
            <person name="Wingfield B.D."/>
            <person name="Wingfield M.J."/>
            <person name="Dreyer L.L."/>
            <person name="Roets F."/>
            <person name="Aylward J."/>
        </authorList>
    </citation>
    <scope>NUCLEOTIDE SEQUENCE [LARGE SCALE GENOMIC DNA]</scope>
    <source>
        <strain evidence="2">CMW44962</strain>
    </source>
</reference>
<dbReference type="PANTHER" id="PTHR42047:SF1">
    <property type="entry name" value="PROTEIN, PUTATIVE (AFU_ORTHOLOGUE AFUA_6G03560)-RELATED"/>
    <property type="match status" value="1"/>
</dbReference>
<dbReference type="Proteomes" id="UP001138500">
    <property type="component" value="Unassembled WGS sequence"/>
</dbReference>
<feature type="signal peptide" evidence="1">
    <location>
        <begin position="1"/>
        <end position="22"/>
    </location>
</feature>
<evidence type="ECO:0000313" key="3">
    <source>
        <dbReference type="Proteomes" id="UP001138500"/>
    </source>
</evidence>
<dbReference type="InterPro" id="IPR052820">
    <property type="entry name" value="PhiA_domain"/>
</dbReference>
<reference evidence="2 3" key="1">
    <citation type="journal article" date="2018" name="IMA Fungus">
        <title>IMA Genome-F 10: Nine draft genome sequences of Claviceps purpurea s.lat., including C. arundinis, C. humidiphila, and C. cf. spartinae, pseudomolecules for the pitch canker pathogen Fusarium circinatum, draft genome of Davidsoniella eucalypti, Grosmannia galeiformis, Quambalaria eucalypti, and Teratosphaeria destructans.</title>
        <authorList>
            <person name="Wingfield B.D."/>
            <person name="Liu M."/>
            <person name="Nguyen H.D."/>
            <person name="Lane F.A."/>
            <person name="Morgan S.W."/>
            <person name="De Vos L."/>
            <person name="Wilken P.M."/>
            <person name="Duong T.A."/>
            <person name="Aylward J."/>
            <person name="Coetzee M.P."/>
            <person name="Dadej K."/>
            <person name="De Beer Z.W."/>
            <person name="Findlay W."/>
            <person name="Havenga M."/>
            <person name="Kolarik M."/>
            <person name="Menzies J.G."/>
            <person name="Naidoo K."/>
            <person name="Pochopski O."/>
            <person name="Shoukouhi P."/>
            <person name="Santana Q.C."/>
            <person name="Seifert K.A."/>
            <person name="Soal N."/>
            <person name="Steenkamp E.T."/>
            <person name="Tatham C.T."/>
            <person name="van der Nest M.A."/>
            <person name="Wingfield M.J."/>
        </authorList>
    </citation>
    <scope>NUCLEOTIDE SEQUENCE [LARGE SCALE GENOMIC DNA]</scope>
    <source>
        <strain evidence="2">CMW44962</strain>
    </source>
</reference>
<proteinExistence type="predicted"/>
<organism evidence="2 3">
    <name type="scientific">Teratosphaeria destructans</name>
    <dbReference type="NCBI Taxonomy" id="418781"/>
    <lineage>
        <taxon>Eukaryota</taxon>
        <taxon>Fungi</taxon>
        <taxon>Dikarya</taxon>
        <taxon>Ascomycota</taxon>
        <taxon>Pezizomycotina</taxon>
        <taxon>Dothideomycetes</taxon>
        <taxon>Dothideomycetidae</taxon>
        <taxon>Mycosphaerellales</taxon>
        <taxon>Teratosphaeriaceae</taxon>
        <taxon>Teratosphaeria</taxon>
    </lineage>
</organism>
<keyword evidence="1" id="KW-0732">Signal</keyword>
<name>A0A9W7W537_9PEZI</name>
<gene>
    <name evidence="2" type="ORF">Tdes44962_MAKER01818</name>
</gene>
<accession>A0A9W7W537</accession>
<sequence>MKAISTATVRIVLAFMAHTALTESTSSPKVAQKLTTFGDATTSSYFELVAVNYAYPFHLEKVQGTGDAIYIGGNSSHYCPLESEPENPCPNTAQTDFVLSGGSLAMGAEVPGGQACYIDPDAFTLNYTVPHSGYIPIGAITTGWWVRQDSPFFYELHYDLGIYACPTINATVLPWALFAVDQTVNATVPAECAPLQLILRNATGPDAWEYL</sequence>
<dbReference type="PANTHER" id="PTHR42047">
    <property type="entry name" value="PROTEIN, PUTATIVE (AFU_ORTHOLOGUE AFUA_6G03560)-RELATED"/>
    <property type="match status" value="1"/>
</dbReference>
<evidence type="ECO:0000313" key="2">
    <source>
        <dbReference type="EMBL" id="KAH9837463.1"/>
    </source>
</evidence>
<dbReference type="OrthoDB" id="5430620at2759"/>
<dbReference type="EMBL" id="RIBY02000779">
    <property type="protein sequence ID" value="KAH9837463.1"/>
    <property type="molecule type" value="Genomic_DNA"/>
</dbReference>